<evidence type="ECO:0000313" key="9">
    <source>
        <dbReference type="Proteomes" id="UP001566132"/>
    </source>
</evidence>
<evidence type="ECO:0000313" key="8">
    <source>
        <dbReference type="EMBL" id="KAL1506121.1"/>
    </source>
</evidence>
<sequence length="490" mass="55654">MENYRGSRLLEGLSNYASLNLDQLNFVVSHLIALALAGFYRTVLGPTKVSSNVRHVFGLLFGIWIAYFCFGYQALHIAGLPAICYLIMLTNSPSVVHTAVLFAAMLYLSLIHLHRQFYENSTFGLDISGPLMVVTQKVTSVAFNLHDGFNKNDENMTNTQKHYALKNVPGMLEYFSYNLTFPSIMVGPMIFYKDYIDFIEGHTIIMSSKDTSSSSKSVVVRAPSPVIAVLQKLTVALICALVFVLFLPKFPISLLKEEEFILGTSLSYKISYLIIVTTLMRTKFYFAWTLADAISNNAGLGWDGTNWNRFSNVDIYNFEFSLSLKESIDSWNKGTNRWLRFIVYKRVKKYSTLVTFTLSAVWHGFYPGYYITFLCGALFTFASRIMRRHIRPYFMSSTESKIMYDLFTFTITRITIAYITFPFILLEFWGSMVVYDKLYWVMHVLACLTIWAVPQLIPKPEPGELTEKSGSIAIALSKAGPYSDAVGKID</sequence>
<keyword evidence="3 7" id="KW-0812">Transmembrane</keyword>
<organism evidence="8 9">
    <name type="scientific">Hypothenemus hampei</name>
    <name type="common">Coffee berry borer</name>
    <dbReference type="NCBI Taxonomy" id="57062"/>
    <lineage>
        <taxon>Eukaryota</taxon>
        <taxon>Metazoa</taxon>
        <taxon>Ecdysozoa</taxon>
        <taxon>Arthropoda</taxon>
        <taxon>Hexapoda</taxon>
        <taxon>Insecta</taxon>
        <taxon>Pterygota</taxon>
        <taxon>Neoptera</taxon>
        <taxon>Endopterygota</taxon>
        <taxon>Coleoptera</taxon>
        <taxon>Polyphaga</taxon>
        <taxon>Cucujiformia</taxon>
        <taxon>Curculionidae</taxon>
        <taxon>Scolytinae</taxon>
        <taxon>Hypothenemus</taxon>
    </lineage>
</organism>
<evidence type="ECO:0000256" key="1">
    <source>
        <dbReference type="ARBA" id="ARBA00004141"/>
    </source>
</evidence>
<comment type="subcellular location">
    <subcellularLocation>
        <location evidence="1">Membrane</location>
        <topology evidence="1">Multi-pass membrane protein</topology>
    </subcellularLocation>
</comment>
<evidence type="ECO:0000256" key="4">
    <source>
        <dbReference type="ARBA" id="ARBA00022989"/>
    </source>
</evidence>
<evidence type="ECO:0000256" key="5">
    <source>
        <dbReference type="ARBA" id="ARBA00023136"/>
    </source>
</evidence>
<feature type="transmembrane region" description="Helical" evidence="7">
    <location>
        <begin position="226"/>
        <end position="248"/>
    </location>
</feature>
<name>A0ABD1EYK7_HYPHA</name>
<evidence type="ECO:0000256" key="3">
    <source>
        <dbReference type="ARBA" id="ARBA00022692"/>
    </source>
</evidence>
<dbReference type="PANTHER" id="PTHR13906">
    <property type="entry name" value="PORCUPINE"/>
    <property type="match status" value="1"/>
</dbReference>
<keyword evidence="2" id="KW-0808">Transferase</keyword>
<dbReference type="GO" id="GO:0016020">
    <property type="term" value="C:membrane"/>
    <property type="evidence" value="ECO:0007669"/>
    <property type="project" value="UniProtKB-SubCell"/>
</dbReference>
<feature type="transmembrane region" description="Helical" evidence="7">
    <location>
        <begin position="260"/>
        <end position="280"/>
    </location>
</feature>
<evidence type="ECO:0000256" key="6">
    <source>
        <dbReference type="ARBA" id="ARBA00023315"/>
    </source>
</evidence>
<evidence type="ECO:0000256" key="2">
    <source>
        <dbReference type="ARBA" id="ARBA00022679"/>
    </source>
</evidence>
<gene>
    <name evidence="8" type="ORF">ABEB36_005545</name>
</gene>
<dbReference type="InterPro" id="IPR049941">
    <property type="entry name" value="LPLAT_7/PORCN-like"/>
</dbReference>
<keyword evidence="9" id="KW-1185">Reference proteome</keyword>
<keyword evidence="5 7" id="KW-0472">Membrane</keyword>
<dbReference type="InterPro" id="IPR004299">
    <property type="entry name" value="MBOAT_fam"/>
</dbReference>
<feature type="transmembrane region" description="Helical" evidence="7">
    <location>
        <begin position="406"/>
        <end position="426"/>
    </location>
</feature>
<dbReference type="PANTHER" id="PTHR13906:SF4">
    <property type="entry name" value="LYSOPHOSPHOLIPID ACYLTRANSFERASE 6"/>
    <property type="match status" value="1"/>
</dbReference>
<feature type="transmembrane region" description="Helical" evidence="7">
    <location>
        <begin position="24"/>
        <end position="44"/>
    </location>
</feature>
<feature type="transmembrane region" description="Helical" evidence="7">
    <location>
        <begin position="56"/>
        <end position="88"/>
    </location>
</feature>
<dbReference type="EMBL" id="JBDJPC010000004">
    <property type="protein sequence ID" value="KAL1506121.1"/>
    <property type="molecule type" value="Genomic_DNA"/>
</dbReference>
<protein>
    <submittedName>
        <fullName evidence="8">Uncharacterized protein</fullName>
    </submittedName>
</protein>
<dbReference type="Pfam" id="PF03062">
    <property type="entry name" value="MBOAT"/>
    <property type="match status" value="1"/>
</dbReference>
<keyword evidence="4 7" id="KW-1133">Transmembrane helix</keyword>
<feature type="transmembrane region" description="Helical" evidence="7">
    <location>
        <begin position="369"/>
        <end position="386"/>
    </location>
</feature>
<comment type="caution">
    <text evidence="8">The sequence shown here is derived from an EMBL/GenBank/DDBJ whole genome shotgun (WGS) entry which is preliminary data.</text>
</comment>
<evidence type="ECO:0000256" key="7">
    <source>
        <dbReference type="SAM" id="Phobius"/>
    </source>
</evidence>
<feature type="transmembrane region" description="Helical" evidence="7">
    <location>
        <begin position="94"/>
        <end position="113"/>
    </location>
</feature>
<dbReference type="Proteomes" id="UP001566132">
    <property type="component" value="Unassembled WGS sequence"/>
</dbReference>
<dbReference type="AlphaFoldDB" id="A0ABD1EYK7"/>
<accession>A0ABD1EYK7</accession>
<feature type="transmembrane region" description="Helical" evidence="7">
    <location>
        <begin position="438"/>
        <end position="457"/>
    </location>
</feature>
<dbReference type="GO" id="GO:0016746">
    <property type="term" value="F:acyltransferase activity"/>
    <property type="evidence" value="ECO:0007669"/>
    <property type="project" value="UniProtKB-KW"/>
</dbReference>
<reference evidence="8 9" key="1">
    <citation type="submission" date="2024-05" db="EMBL/GenBank/DDBJ databases">
        <title>Genetic variation in Jamaican populations of the coffee berry borer (Hypothenemus hampei).</title>
        <authorList>
            <person name="Errbii M."/>
            <person name="Myrie A."/>
        </authorList>
    </citation>
    <scope>NUCLEOTIDE SEQUENCE [LARGE SCALE GENOMIC DNA]</scope>
    <source>
        <strain evidence="8">JA-Hopewell-2020-01-JO</strain>
        <tissue evidence="8">Whole body</tissue>
    </source>
</reference>
<proteinExistence type="predicted"/>
<keyword evidence="6" id="KW-0012">Acyltransferase</keyword>